<dbReference type="RefSeq" id="WP_003122107.1">
    <property type="nucleotide sequence ID" value="NZ_AP014651.1"/>
</dbReference>
<dbReference type="Proteomes" id="UP000644192">
    <property type="component" value="Unassembled WGS sequence"/>
</dbReference>
<organism evidence="1 3">
    <name type="scientific">Pseudomonas aeruginosa</name>
    <dbReference type="NCBI Taxonomy" id="287"/>
    <lineage>
        <taxon>Bacteria</taxon>
        <taxon>Pseudomonadati</taxon>
        <taxon>Pseudomonadota</taxon>
        <taxon>Gammaproteobacteria</taxon>
        <taxon>Pseudomonadales</taxon>
        <taxon>Pseudomonadaceae</taxon>
        <taxon>Pseudomonas</taxon>
    </lineage>
</organism>
<dbReference type="EMBL" id="WXZT01000001">
    <property type="protein sequence ID" value="MZZ10856.1"/>
    <property type="molecule type" value="Genomic_DNA"/>
</dbReference>
<dbReference type="EMBL" id="WOAD01000003">
    <property type="protein sequence ID" value="MUI34432.1"/>
    <property type="molecule type" value="Genomic_DNA"/>
</dbReference>
<accession>A0A0C6EYN1</accession>
<reference evidence="2" key="2">
    <citation type="submission" date="2020-01" db="EMBL/GenBank/DDBJ databases">
        <title>Bacteria Cultured from War Wounds Associated with the Conflict in Eastern Ukraine.</title>
        <authorList>
            <person name="Snesrud E."/>
            <person name="Galac M.R."/>
            <person name="Mc Gann P."/>
            <person name="Valentine K."/>
            <person name="Viacheslav K."/>
        </authorList>
    </citation>
    <scope>NUCLEOTIDE SEQUENCE</scope>
    <source>
        <strain evidence="2">VNMU148</strain>
    </source>
</reference>
<evidence type="ECO:0000313" key="2">
    <source>
        <dbReference type="EMBL" id="MZZ10856.1"/>
    </source>
</evidence>
<dbReference type="Proteomes" id="UP000433532">
    <property type="component" value="Unassembled WGS sequence"/>
</dbReference>
<evidence type="ECO:0000313" key="1">
    <source>
        <dbReference type="EMBL" id="MUI34432.1"/>
    </source>
</evidence>
<evidence type="ECO:0000313" key="3">
    <source>
        <dbReference type="Proteomes" id="UP000433532"/>
    </source>
</evidence>
<gene>
    <name evidence="1" type="ORF">GNQ48_05390</name>
    <name evidence="2" type="ORF">GUL26_01215</name>
</gene>
<name>A0A0C6EYN1_PSEAI</name>
<dbReference type="InterPro" id="IPR023973">
    <property type="entry name" value="MbnC-like"/>
</dbReference>
<protein>
    <submittedName>
        <fullName evidence="1">Putative natural product biosynthesis protein</fullName>
    </submittedName>
</protein>
<dbReference type="AlphaFoldDB" id="A0A0C6EYN1"/>
<proteinExistence type="predicted"/>
<reference evidence="1 3" key="1">
    <citation type="submission" date="2019-11" db="EMBL/GenBank/DDBJ databases">
        <title>Genomes of ocular Pseudomonas aeruginosa isolates.</title>
        <authorList>
            <person name="Khan M."/>
            <person name="Rice S.A."/>
            <person name="Willcox M.D.P."/>
            <person name="Stapleton F."/>
        </authorList>
    </citation>
    <scope>NUCLEOTIDE SEQUENCE [LARGE SCALE GENOMIC DNA]</scope>
    <source>
        <strain evidence="1 3">PA221</strain>
    </source>
</reference>
<comment type="caution">
    <text evidence="1">The sequence shown here is derived from an EMBL/GenBank/DDBJ whole genome shotgun (WGS) entry which is preliminary data.</text>
</comment>
<dbReference type="NCBIfam" id="TIGR04061">
    <property type="entry name" value="AZL_007950_fam"/>
    <property type="match status" value="1"/>
</dbReference>
<sequence length="190" mass="21135">MNSNRYPLPAQTGLVVAPSLPPKNSTLRPDQLNKRLSSAWHHLYDLCPELLKIDPPDGLTILRGFLQWAAEQKAAWNWAMHLRLYCWLLQSPFGAKVTDEHLEVLMDASAARWTVDDTSANRGILLASQGGAHITQDWKAPQAGAGTRVPLERLDLPAPNWTFAYCAVPDPRLREFPGWKPLPARGSLVG</sequence>